<comment type="caution">
    <text evidence="1">The sequence shown here is derived from an EMBL/GenBank/DDBJ whole genome shotgun (WGS) entry which is preliminary data.</text>
</comment>
<gene>
    <name evidence="1" type="ORF">OEW28_06750</name>
</gene>
<sequence>MDLLAQITFDDIALSFLTCVVVRETMIMFLPDQIAGPGGWLIDTGAEEA</sequence>
<dbReference type="Proteomes" id="UP001652542">
    <property type="component" value="Unassembled WGS sequence"/>
</dbReference>
<proteinExistence type="predicted"/>
<reference evidence="1 2" key="1">
    <citation type="submission" date="2022-10" db="EMBL/GenBank/DDBJ databases">
        <title>Defluviimonas sp. nov., isolated from ocean surface water.</title>
        <authorList>
            <person name="He W."/>
            <person name="Wang L."/>
            <person name="Zhang D.-F."/>
        </authorList>
    </citation>
    <scope>NUCLEOTIDE SEQUENCE [LARGE SCALE GENOMIC DNA]</scope>
    <source>
        <strain evidence="1 2">WL0002</strain>
    </source>
</reference>
<protein>
    <submittedName>
        <fullName evidence="1">Uncharacterized protein</fullName>
    </submittedName>
</protein>
<accession>A0ABT2ZB36</accession>
<name>A0ABT2ZB36_9RHOB</name>
<organism evidence="1 2">
    <name type="scientific">Albidovulum marisflavi</name>
    <dbReference type="NCBI Taxonomy" id="2984159"/>
    <lineage>
        <taxon>Bacteria</taxon>
        <taxon>Pseudomonadati</taxon>
        <taxon>Pseudomonadota</taxon>
        <taxon>Alphaproteobacteria</taxon>
        <taxon>Rhodobacterales</taxon>
        <taxon>Paracoccaceae</taxon>
        <taxon>Albidovulum</taxon>
    </lineage>
</organism>
<evidence type="ECO:0000313" key="1">
    <source>
        <dbReference type="EMBL" id="MCV2868324.1"/>
    </source>
</evidence>
<keyword evidence="2" id="KW-1185">Reference proteome</keyword>
<dbReference type="EMBL" id="JAOWKY010000001">
    <property type="protein sequence ID" value="MCV2868324.1"/>
    <property type="molecule type" value="Genomic_DNA"/>
</dbReference>
<evidence type="ECO:0000313" key="2">
    <source>
        <dbReference type="Proteomes" id="UP001652542"/>
    </source>
</evidence>